<dbReference type="InterPro" id="IPR027417">
    <property type="entry name" value="P-loop_NTPase"/>
</dbReference>
<evidence type="ECO:0000256" key="11">
    <source>
        <dbReference type="ARBA" id="ARBA00023204"/>
    </source>
</evidence>
<evidence type="ECO:0000256" key="6">
    <source>
        <dbReference type="ARBA" id="ARBA00022806"/>
    </source>
</evidence>
<dbReference type="InterPro" id="IPR003593">
    <property type="entry name" value="AAA+_ATPase"/>
</dbReference>
<evidence type="ECO:0000256" key="13">
    <source>
        <dbReference type="ARBA" id="ARBA00023242"/>
    </source>
</evidence>
<evidence type="ECO:0000256" key="8">
    <source>
        <dbReference type="ARBA" id="ARBA00023125"/>
    </source>
</evidence>
<keyword evidence="10 14" id="KW-0233">DNA recombination</keyword>
<evidence type="ECO:0000256" key="12">
    <source>
        <dbReference type="ARBA" id="ARBA00023235"/>
    </source>
</evidence>
<dbReference type="GO" id="GO:0005524">
    <property type="term" value="F:ATP binding"/>
    <property type="evidence" value="ECO:0007669"/>
    <property type="project" value="UniProtKB-UniRule"/>
</dbReference>
<keyword evidence="6 14" id="KW-0347">Helicase</keyword>
<protein>
    <recommendedName>
        <fullName evidence="14">ATP-dependent DNA helicase PIF1</fullName>
        <ecNumber evidence="14">5.6.2.3</ecNumber>
    </recommendedName>
    <alternativeName>
        <fullName evidence="14">DNA 5'-3' helicase PIF1</fullName>
    </alternativeName>
    <alternativeName>
        <fullName evidence="14">DNA repair and recombination helicase PIF1</fullName>
    </alternativeName>
</protein>
<dbReference type="RefSeq" id="XP_012177891.1">
    <property type="nucleotide sequence ID" value="XM_012322501.1"/>
</dbReference>
<dbReference type="Proteomes" id="UP000006352">
    <property type="component" value="Unassembled WGS sequence"/>
</dbReference>
<dbReference type="PANTHER" id="PTHR47642:SF5">
    <property type="entry name" value="ATP-DEPENDENT DNA HELICASE"/>
    <property type="match status" value="1"/>
</dbReference>
<evidence type="ECO:0000256" key="2">
    <source>
        <dbReference type="ARBA" id="ARBA00004604"/>
    </source>
</evidence>
<evidence type="ECO:0000256" key="10">
    <source>
        <dbReference type="ARBA" id="ARBA00023172"/>
    </source>
</evidence>
<dbReference type="SUPFAM" id="SSF52540">
    <property type="entry name" value="P-loop containing nucleoside triphosphate hydrolases"/>
    <property type="match status" value="2"/>
</dbReference>
<dbReference type="AlphaFoldDB" id="J4G0H3"/>
<evidence type="ECO:0000256" key="7">
    <source>
        <dbReference type="ARBA" id="ARBA00022840"/>
    </source>
</evidence>
<keyword evidence="8 14" id="KW-0238">DNA-binding</keyword>
<dbReference type="STRING" id="599839.J4G0H3"/>
<dbReference type="EC" id="5.6.2.3" evidence="14"/>
<keyword evidence="3 14" id="KW-0547">Nucleotide-binding</keyword>
<dbReference type="HAMAP" id="MF_03176">
    <property type="entry name" value="PIF1"/>
    <property type="match status" value="1"/>
</dbReference>
<name>J4G0H3_9APHY</name>
<evidence type="ECO:0000313" key="17">
    <source>
        <dbReference type="EMBL" id="CCL98608.1"/>
    </source>
</evidence>
<dbReference type="InterPro" id="IPR010285">
    <property type="entry name" value="DNA_helicase_pif1-like_DEAD"/>
</dbReference>
<evidence type="ECO:0000256" key="5">
    <source>
        <dbReference type="ARBA" id="ARBA00022801"/>
    </source>
</evidence>
<dbReference type="GO" id="GO:0005730">
    <property type="term" value="C:nucleolus"/>
    <property type="evidence" value="ECO:0007669"/>
    <property type="project" value="UniProtKB-SubCell"/>
</dbReference>
<evidence type="ECO:0000259" key="16">
    <source>
        <dbReference type="SMART" id="SM00382"/>
    </source>
</evidence>
<proteinExistence type="inferred from homology"/>
<evidence type="ECO:0000256" key="9">
    <source>
        <dbReference type="ARBA" id="ARBA00023128"/>
    </source>
</evidence>
<sequence length="600" mass="65846">MPPPPKQSISGLRSIKRDFSSFLPSASQDSVISSSDPNAIPWTPTPPKQSKLSGAEQRLRDIEEALKGNLVSSEIALASSQTSRSTMLQKRPSSSQDPPAKRRQLPSSWNDPEPIQRSAYFSSSSTRTPVVNKTLTNNAPGRTAPISLSQEQQHILQLVREGQNIFYTGSAGTGKSVLLREIIAIMRAKHSRSPDAVAVTASTGIAACNIGGMTIHSFSGIGLGLESAEVLANKVRKNKKASARWARTQVLIIDEISMVEGELFDKIAHIGSILRKRPEPFGGIQVVVTGDFFQLPPVTKGQKATFAFEAEMWRKTIKKTFNLTQVFRQRDPEFVDMLNEMRFGKLTPGSIARFRSLARDIVYEDGLGATELFPLREDVERSNTARMRVIQGETRSFTALDGGTLTDETQREKMLNNFMAPKTLTLKIGAQVMLIKNIDDTLVNGSMGKIVKFIDPSASLEEDDIAYGGKPSSKNGKAGKKQSSGVMWPVVDFLQPGGGLRRVTVQPESWKVELPNGEVQVSRTQLPLILAWAMSIHKSQGQTLERVKVDLAKVFEKGQAYVALSRATCLDGLQVLHFDPARVNAHPKVVDWTRTLATVS</sequence>
<dbReference type="SMART" id="SM00382">
    <property type="entry name" value="AAA"/>
    <property type="match status" value="1"/>
</dbReference>
<keyword evidence="11 14" id="KW-0234">DNA repair</keyword>
<keyword evidence="12 14" id="KW-0413">Isomerase</keyword>
<comment type="cofactor">
    <cofactor evidence="1 14">
        <name>Mg(2+)</name>
        <dbReference type="ChEBI" id="CHEBI:18420"/>
    </cofactor>
</comment>
<dbReference type="EMBL" id="HE796892">
    <property type="protein sequence ID" value="CCL98608.1"/>
    <property type="molecule type" value="Genomic_DNA"/>
</dbReference>
<dbReference type="GO" id="GO:0043139">
    <property type="term" value="F:5'-3' DNA helicase activity"/>
    <property type="evidence" value="ECO:0007669"/>
    <property type="project" value="UniProtKB-UniRule"/>
</dbReference>
<feature type="region of interest" description="Disordered" evidence="15">
    <location>
        <begin position="78"/>
        <end position="144"/>
    </location>
</feature>
<dbReference type="GO" id="GO:0006310">
    <property type="term" value="P:DNA recombination"/>
    <property type="evidence" value="ECO:0007669"/>
    <property type="project" value="UniProtKB-UniRule"/>
</dbReference>
<keyword evidence="13 14" id="KW-0539">Nucleus</keyword>
<feature type="region of interest" description="Disordered" evidence="15">
    <location>
        <begin position="25"/>
        <end position="56"/>
    </location>
</feature>
<keyword evidence="9 14" id="KW-0496">Mitochondrion</keyword>
<gene>
    <name evidence="14" type="primary">PIF1</name>
    <name evidence="17" type="ORF">FIBRA_00610</name>
</gene>
<accession>J4G0H3</accession>
<feature type="domain" description="AAA+ ATPase" evidence="16">
    <location>
        <begin position="161"/>
        <end position="327"/>
    </location>
</feature>
<dbReference type="CDD" id="cd18037">
    <property type="entry name" value="DEXSc_Pif1_like"/>
    <property type="match status" value="1"/>
</dbReference>
<dbReference type="Gene3D" id="3.40.50.300">
    <property type="entry name" value="P-loop containing nucleotide triphosphate hydrolases"/>
    <property type="match status" value="2"/>
</dbReference>
<evidence type="ECO:0000256" key="3">
    <source>
        <dbReference type="ARBA" id="ARBA00022741"/>
    </source>
</evidence>
<dbReference type="GO" id="GO:0003697">
    <property type="term" value="F:single-stranded DNA binding"/>
    <property type="evidence" value="ECO:0007669"/>
    <property type="project" value="UniProtKB-ARBA"/>
</dbReference>
<dbReference type="GeneID" id="24093519"/>
<dbReference type="FunCoup" id="J4G0H3">
    <property type="interactions" value="199"/>
</dbReference>
<dbReference type="FunFam" id="3.40.50.300:FF:001226">
    <property type="entry name" value="ATP-dependent DNA helicase PIF1"/>
    <property type="match status" value="1"/>
</dbReference>
<feature type="binding site" evidence="14">
    <location>
        <begin position="169"/>
        <end position="176"/>
    </location>
    <ligand>
        <name>ATP</name>
        <dbReference type="ChEBI" id="CHEBI:30616"/>
    </ligand>
</feature>
<dbReference type="InterPro" id="IPR051055">
    <property type="entry name" value="PIF1_helicase"/>
</dbReference>
<evidence type="ECO:0000256" key="1">
    <source>
        <dbReference type="ARBA" id="ARBA00001946"/>
    </source>
</evidence>
<keyword evidence="7 14" id="KW-0067">ATP-binding</keyword>
<dbReference type="InterPro" id="IPR048293">
    <property type="entry name" value="PIF1_RRM3_pfh1"/>
</dbReference>
<dbReference type="Pfam" id="PF21530">
    <property type="entry name" value="Pif1_2B_dom"/>
    <property type="match status" value="1"/>
</dbReference>
<feature type="compositionally biased region" description="Low complexity" evidence="15">
    <location>
        <begin position="25"/>
        <end position="35"/>
    </location>
</feature>
<dbReference type="GO" id="GO:0005739">
    <property type="term" value="C:mitochondrion"/>
    <property type="evidence" value="ECO:0007669"/>
    <property type="project" value="UniProtKB-SubCell"/>
</dbReference>
<dbReference type="GO" id="GO:0000723">
    <property type="term" value="P:telomere maintenance"/>
    <property type="evidence" value="ECO:0007669"/>
    <property type="project" value="InterPro"/>
</dbReference>
<keyword evidence="4 14" id="KW-0227">DNA damage</keyword>
<dbReference type="InParanoid" id="J4G0H3"/>
<dbReference type="Pfam" id="PF05970">
    <property type="entry name" value="PIF1"/>
    <property type="match status" value="1"/>
</dbReference>
<feature type="compositionally biased region" description="Polar residues" evidence="15">
    <location>
        <begin position="78"/>
        <end position="97"/>
    </location>
</feature>
<comment type="catalytic activity">
    <reaction evidence="14">
        <text>ATP + H2O = ADP + phosphate + H(+)</text>
        <dbReference type="Rhea" id="RHEA:13065"/>
        <dbReference type="ChEBI" id="CHEBI:15377"/>
        <dbReference type="ChEBI" id="CHEBI:15378"/>
        <dbReference type="ChEBI" id="CHEBI:30616"/>
        <dbReference type="ChEBI" id="CHEBI:43474"/>
        <dbReference type="ChEBI" id="CHEBI:456216"/>
        <dbReference type="EC" id="5.6.2.3"/>
    </reaction>
</comment>
<dbReference type="HOGENOM" id="CLU_001613_0_3_1"/>
<evidence type="ECO:0000256" key="15">
    <source>
        <dbReference type="SAM" id="MobiDB-lite"/>
    </source>
</evidence>
<comment type="similarity">
    <text evidence="14">Belongs to the helicase family. PIF1 subfamily.</text>
</comment>
<evidence type="ECO:0000256" key="14">
    <source>
        <dbReference type="HAMAP-Rule" id="MF_03176"/>
    </source>
</evidence>
<dbReference type="OrthoDB" id="432234at2759"/>
<reference evidence="17 18" key="1">
    <citation type="journal article" date="2012" name="Appl. Environ. Microbiol.">
        <title>Short-read sequencing for genomic analysis of the brown rot fungus Fibroporia radiculosa.</title>
        <authorList>
            <person name="Tang J.D."/>
            <person name="Perkins A.D."/>
            <person name="Sonstegard T.S."/>
            <person name="Schroeder S.G."/>
            <person name="Burgess S.C."/>
            <person name="Diehl S.V."/>
        </authorList>
    </citation>
    <scope>NUCLEOTIDE SEQUENCE [LARGE SCALE GENOMIC DNA]</scope>
    <source>
        <strain evidence="17 18">TFFH 294</strain>
    </source>
</reference>
<feature type="DNA-binding region" evidence="14">
    <location>
        <begin position="559"/>
        <end position="578"/>
    </location>
</feature>
<comment type="subunit">
    <text evidence="14">Monomer.</text>
</comment>
<feature type="compositionally biased region" description="Polar residues" evidence="15">
    <location>
        <begin position="119"/>
        <end position="144"/>
    </location>
</feature>
<evidence type="ECO:0000256" key="4">
    <source>
        <dbReference type="ARBA" id="ARBA00022763"/>
    </source>
</evidence>
<dbReference type="GO" id="GO:0016887">
    <property type="term" value="F:ATP hydrolysis activity"/>
    <property type="evidence" value="ECO:0007669"/>
    <property type="project" value="RHEA"/>
</dbReference>
<organism evidence="17 18">
    <name type="scientific">Fibroporia radiculosa</name>
    <dbReference type="NCBI Taxonomy" id="599839"/>
    <lineage>
        <taxon>Eukaryota</taxon>
        <taxon>Fungi</taxon>
        <taxon>Dikarya</taxon>
        <taxon>Basidiomycota</taxon>
        <taxon>Agaricomycotina</taxon>
        <taxon>Agaricomycetes</taxon>
        <taxon>Polyporales</taxon>
        <taxon>Fibroporiaceae</taxon>
        <taxon>Fibroporia</taxon>
    </lineage>
</organism>
<comment type="function">
    <text evidence="14">DNA-dependent ATPase and 5'-3' DNA helicase required for the maintenance of both mitochondrial and nuclear genome stability.</text>
</comment>
<evidence type="ECO:0000313" key="18">
    <source>
        <dbReference type="Proteomes" id="UP000006352"/>
    </source>
</evidence>
<dbReference type="InterPro" id="IPR049163">
    <property type="entry name" value="Pif1-like_2B_dom"/>
</dbReference>
<comment type="subcellular location">
    <subcellularLocation>
        <location evidence="2">Nucleus</location>
        <location evidence="2">Nucleolus</location>
    </subcellularLocation>
    <subcellularLocation>
        <location evidence="14">Nucleus</location>
    </subcellularLocation>
    <subcellularLocation>
        <location evidence="14">Mitochondrion</location>
    </subcellularLocation>
</comment>
<keyword evidence="5 14" id="KW-0378">Hydrolase</keyword>
<dbReference type="CDD" id="cd18809">
    <property type="entry name" value="SF1_C_RecD"/>
    <property type="match status" value="1"/>
</dbReference>
<keyword evidence="18" id="KW-1185">Reference proteome</keyword>
<dbReference type="GO" id="GO:0006281">
    <property type="term" value="P:DNA repair"/>
    <property type="evidence" value="ECO:0007669"/>
    <property type="project" value="UniProtKB-UniRule"/>
</dbReference>
<dbReference type="PANTHER" id="PTHR47642">
    <property type="entry name" value="ATP-DEPENDENT DNA HELICASE"/>
    <property type="match status" value="1"/>
</dbReference>